<evidence type="ECO:0000259" key="6">
    <source>
        <dbReference type="Pfam" id="PF01276"/>
    </source>
</evidence>
<evidence type="ECO:0000256" key="1">
    <source>
        <dbReference type="ARBA" id="ARBA00001933"/>
    </source>
</evidence>
<protein>
    <submittedName>
        <fullName evidence="8">Lysine decarboxylase</fullName>
    </submittedName>
</protein>
<dbReference type="SUPFAM" id="SSF53383">
    <property type="entry name" value="PLP-dependent transferases"/>
    <property type="match status" value="1"/>
</dbReference>
<keyword evidence="5" id="KW-0456">Lyase</keyword>
<evidence type="ECO:0000256" key="3">
    <source>
        <dbReference type="ARBA" id="ARBA00022793"/>
    </source>
</evidence>
<comment type="cofactor">
    <cofactor evidence="1">
        <name>pyridoxal 5'-phosphate</name>
        <dbReference type="ChEBI" id="CHEBI:597326"/>
    </cofactor>
</comment>
<evidence type="ECO:0000256" key="5">
    <source>
        <dbReference type="ARBA" id="ARBA00023239"/>
    </source>
</evidence>
<evidence type="ECO:0000259" key="7">
    <source>
        <dbReference type="Pfam" id="PF03711"/>
    </source>
</evidence>
<dbReference type="EMBL" id="FNQR01000027">
    <property type="protein sequence ID" value="SEB19905.1"/>
    <property type="molecule type" value="Genomic_DNA"/>
</dbReference>
<comment type="similarity">
    <text evidence="2">Belongs to the Orn/Lys/Arg decarboxylase class-I family.</text>
</comment>
<evidence type="ECO:0000313" key="9">
    <source>
        <dbReference type="Proteomes" id="UP000198584"/>
    </source>
</evidence>
<dbReference type="AlphaFoldDB" id="A0A1H4HDX9"/>
<dbReference type="InterPro" id="IPR015424">
    <property type="entry name" value="PyrdxlP-dep_Trfase"/>
</dbReference>
<dbReference type="InterPro" id="IPR052357">
    <property type="entry name" value="Orn_Lys_Arg_decarboxylase-I"/>
</dbReference>
<dbReference type="OrthoDB" id="9815233at2"/>
<dbReference type="GO" id="GO:0016831">
    <property type="term" value="F:carboxy-lyase activity"/>
    <property type="evidence" value="ECO:0007669"/>
    <property type="project" value="UniProtKB-KW"/>
</dbReference>
<dbReference type="InterPro" id="IPR000310">
    <property type="entry name" value="Orn/Lys/Arg_deCO2ase_major_dom"/>
</dbReference>
<organism evidence="8 9">
    <name type="scientific">Thalassobacillus cyri</name>
    <dbReference type="NCBI Taxonomy" id="571932"/>
    <lineage>
        <taxon>Bacteria</taxon>
        <taxon>Bacillati</taxon>
        <taxon>Bacillota</taxon>
        <taxon>Bacilli</taxon>
        <taxon>Bacillales</taxon>
        <taxon>Bacillaceae</taxon>
        <taxon>Thalassobacillus</taxon>
    </lineage>
</organism>
<dbReference type="Gene3D" id="3.40.640.10">
    <property type="entry name" value="Type I PLP-dependent aspartate aminotransferase-like (Major domain)"/>
    <property type="match status" value="1"/>
</dbReference>
<dbReference type="InterPro" id="IPR036633">
    <property type="entry name" value="Prn/Lys/Arg_de-COase_C_sf"/>
</dbReference>
<accession>A0A1H4HDX9</accession>
<name>A0A1H4HDX9_9BACI</name>
<proteinExistence type="inferred from homology"/>
<dbReference type="PANTHER" id="PTHR43277">
    <property type="entry name" value="ARGININE DECARBOXYLASE"/>
    <property type="match status" value="1"/>
</dbReference>
<keyword evidence="9" id="KW-1185">Reference proteome</keyword>
<gene>
    <name evidence="8" type="ORF">SAMN05421743_1273</name>
</gene>
<keyword evidence="3" id="KW-0210">Decarboxylase</keyword>
<dbReference type="SUPFAM" id="SSF55904">
    <property type="entry name" value="Ornithine decarboxylase C-terminal domain"/>
    <property type="match status" value="1"/>
</dbReference>
<dbReference type="InterPro" id="IPR008286">
    <property type="entry name" value="Prn/Lys/Arg_de-COase_C"/>
</dbReference>
<dbReference type="RefSeq" id="WP_093046823.1">
    <property type="nucleotide sequence ID" value="NZ_FNQR01000027.1"/>
</dbReference>
<feature type="domain" description="Orn/Lys/Arg decarboxylases family 1 pyridoxal-P attachment site" evidence="6">
    <location>
        <begin position="8"/>
        <end position="331"/>
    </location>
</feature>
<dbReference type="Pfam" id="PF01276">
    <property type="entry name" value="OKR_DC_1"/>
    <property type="match status" value="1"/>
</dbReference>
<feature type="domain" description="Orn/Lys/Arg decarboxylase C-terminal" evidence="7">
    <location>
        <begin position="398"/>
        <end position="455"/>
    </location>
</feature>
<sequence length="475" mass="53097">MNLDQTETPLYDKLHYYKNKSYDSFHVPGHKNGRIFSERGYEDFRSILSLDFTEITGMDDLHDPHGVIQQAQTLASDFFKSDFSYFLVNGSTAGNLAMILSVCKTGDQILVQRNCHKSILHGLELAGAQPVFLSPAYEEDTKRYSKMEIDLVEKALVRFPKAKGLILTYPDYFGRTYEIENIISTAHAHDVPVLVDEAHGVHFHLGPPFPTPALTAGADVVVQSAHKMAPAMTMASFIHGLKGRINLEKLCYFLQVVQSSSPSYPLMASLDLARHFLANTTKKNVEKALDHTENVRRILVEGDGWTVLPVSDQDDPLKIVLHADQGWTGFQLAGLLEQTGIYPELADSNQVLLIMGIGEYAELSSLKKCIATVNEQLKTTSKHATIKGRVLFPSKIQELLYSYEEMKTMQTTFVKWSKAVGKVVAQPVVPYPPGIPLLVKGEKITIQHVELIRLLLEQGARFHNEQIETGVITFQ</sequence>
<dbReference type="Pfam" id="PF03711">
    <property type="entry name" value="OKR_DC_1_C"/>
    <property type="match status" value="1"/>
</dbReference>
<reference evidence="8 9" key="1">
    <citation type="submission" date="2016-10" db="EMBL/GenBank/DDBJ databases">
        <authorList>
            <person name="de Groot N.N."/>
        </authorList>
    </citation>
    <scope>NUCLEOTIDE SEQUENCE [LARGE SCALE GENOMIC DNA]</scope>
    <source>
        <strain evidence="8 9">CCM7597</strain>
    </source>
</reference>
<dbReference type="InterPro" id="IPR015421">
    <property type="entry name" value="PyrdxlP-dep_Trfase_major"/>
</dbReference>
<keyword evidence="4" id="KW-0663">Pyridoxal phosphate</keyword>
<evidence type="ECO:0000256" key="4">
    <source>
        <dbReference type="ARBA" id="ARBA00022898"/>
    </source>
</evidence>
<dbReference type="PANTHER" id="PTHR43277:SF3">
    <property type="entry name" value="DECARBOXYLASE, PUTATIVE-RELATED"/>
    <property type="match status" value="1"/>
</dbReference>
<evidence type="ECO:0000256" key="2">
    <source>
        <dbReference type="ARBA" id="ARBA00010671"/>
    </source>
</evidence>
<evidence type="ECO:0000313" key="8">
    <source>
        <dbReference type="EMBL" id="SEB19905.1"/>
    </source>
</evidence>
<dbReference type="Proteomes" id="UP000198584">
    <property type="component" value="Unassembled WGS sequence"/>
</dbReference>
<dbReference type="STRING" id="571932.SAMN05421743_1273"/>
<dbReference type="Gene3D" id="3.90.105.10">
    <property type="entry name" value="Molybdopterin biosynthesis moea protein, domain 2"/>
    <property type="match status" value="1"/>
</dbReference>